<comment type="caution">
    <text evidence="2">The sequence shown here is derived from an EMBL/GenBank/DDBJ whole genome shotgun (WGS) entry which is preliminary data.</text>
</comment>
<gene>
    <name evidence="2" type="ORF">QNO04_04950</name>
</gene>
<proteinExistence type="predicted"/>
<name>A0ABU3JLH1_9ACTN</name>
<organism evidence="2 3">
    <name type="scientific">Streptomyces lusitanus</name>
    <dbReference type="NCBI Taxonomy" id="68232"/>
    <lineage>
        <taxon>Bacteria</taxon>
        <taxon>Bacillati</taxon>
        <taxon>Actinomycetota</taxon>
        <taxon>Actinomycetes</taxon>
        <taxon>Kitasatosporales</taxon>
        <taxon>Streptomycetaceae</taxon>
        <taxon>Streptomyces</taxon>
    </lineage>
</organism>
<sequence>MTQAIQRGLAVHGLGTGLYMCGPRWAEPPYYVIVTEVTEPSPQLNRALSDTVDAALHEMNIEYASKRDSGRLGALEVVTVPRDAIAAYVESRRQAGNATQYKYKPFQRDVDFVTALTDR</sequence>
<evidence type="ECO:0000313" key="2">
    <source>
        <dbReference type="EMBL" id="MDT6982798.1"/>
    </source>
</evidence>
<protein>
    <submittedName>
        <fullName evidence="2">GH3 auxin-responsive promoter family protein</fullName>
    </submittedName>
</protein>
<dbReference type="Proteomes" id="UP001249760">
    <property type="component" value="Unassembled WGS sequence"/>
</dbReference>
<feature type="domain" description="GH3 C-terminal" evidence="1">
    <location>
        <begin position="4"/>
        <end position="107"/>
    </location>
</feature>
<dbReference type="RefSeq" id="WP_394306552.1">
    <property type="nucleotide sequence ID" value="NZ_JASKMA010000003.1"/>
</dbReference>
<accession>A0ABU3JLH1</accession>
<reference evidence="2 3" key="1">
    <citation type="submission" date="2023-05" db="EMBL/GenBank/DDBJ databases">
        <title>Streptomyces fuscus sp. nov., a brown-black pigment producing actinomyces isolated from dry sand of Sea duck farm.</title>
        <authorList>
            <person name="Xie J."/>
            <person name="Shen N."/>
        </authorList>
    </citation>
    <scope>NUCLEOTIDE SEQUENCE [LARGE SCALE GENOMIC DNA]</scope>
    <source>
        <strain evidence="2 3">CGMCC 4.1745</strain>
    </source>
</reference>
<dbReference type="EMBL" id="JASKMA010000003">
    <property type="protein sequence ID" value="MDT6982798.1"/>
    <property type="molecule type" value="Genomic_DNA"/>
</dbReference>
<keyword evidence="3" id="KW-1185">Reference proteome</keyword>
<evidence type="ECO:0000259" key="1">
    <source>
        <dbReference type="Pfam" id="PF23572"/>
    </source>
</evidence>
<dbReference type="InterPro" id="IPR055378">
    <property type="entry name" value="GH3_C"/>
</dbReference>
<evidence type="ECO:0000313" key="3">
    <source>
        <dbReference type="Proteomes" id="UP001249760"/>
    </source>
</evidence>
<dbReference type="Pfam" id="PF23572">
    <property type="entry name" value="GH3_C"/>
    <property type="match status" value="1"/>
</dbReference>